<comment type="caution">
    <text evidence="1">The sequence shown here is derived from an EMBL/GenBank/DDBJ whole genome shotgun (WGS) entry which is preliminary data.</text>
</comment>
<feature type="non-terminal residue" evidence="1">
    <location>
        <position position="467"/>
    </location>
</feature>
<gene>
    <name evidence="1" type="ORF">S01H4_16802</name>
</gene>
<dbReference type="EMBL" id="BART01007377">
    <property type="protein sequence ID" value="GAG57021.1"/>
    <property type="molecule type" value="Genomic_DNA"/>
</dbReference>
<feature type="non-terminal residue" evidence="1">
    <location>
        <position position="1"/>
    </location>
</feature>
<protein>
    <submittedName>
        <fullName evidence="1">Uncharacterized protein</fullName>
    </submittedName>
</protein>
<accession>X1AA71</accession>
<organism evidence="1">
    <name type="scientific">marine sediment metagenome</name>
    <dbReference type="NCBI Taxonomy" id="412755"/>
    <lineage>
        <taxon>unclassified sequences</taxon>
        <taxon>metagenomes</taxon>
        <taxon>ecological metagenomes</taxon>
    </lineage>
</organism>
<sequence>YNYIITGDYADFYIGSQRTHSIYLTPDFYNLRISEGGNDKLNVNITIGSTDYFYIYQPTEYIQCRLALFSIADPLKSLLFTDYHIKVNRSLNGEYNRYSLLDNLFYADEETYVYIDVYDRFNSLIGSFERLTSDYIDLEIEVYSLQIKNLQTQKTTVDINTTHVYILLSEESIYFMLSKNYYQIGYYDTNDVYKQFLIYLNSNQAYELNRSKICFLAFVNQKGEHLYFNDYKTYVNDSLIYENVFYREIGDKIGIEVKDIYGISIKNQTYTVVSGDNYIPVVLTQYSLKVMSQQLCFNHINITRDPNYYESSYYWSEWIAPSEIIEFNLFAGYYKINLTNNEAGSSTYYSYTLSGDDILLIGSNNTIYNVLVNLANVNTTIGNQITNVEINITNQNSNINNTIVNIEINLSNINSTLGSILLDINTAITNINSSIITEIVSLGTELNNINSSITNEILSVSADLINV</sequence>
<name>X1AA71_9ZZZZ</name>
<proteinExistence type="predicted"/>
<dbReference type="AlphaFoldDB" id="X1AA71"/>
<evidence type="ECO:0000313" key="1">
    <source>
        <dbReference type="EMBL" id="GAG57021.1"/>
    </source>
</evidence>
<reference evidence="1" key="1">
    <citation type="journal article" date="2014" name="Front. Microbiol.">
        <title>High frequency of phylogenetically diverse reductive dehalogenase-homologous genes in deep subseafloor sedimentary metagenomes.</title>
        <authorList>
            <person name="Kawai M."/>
            <person name="Futagami T."/>
            <person name="Toyoda A."/>
            <person name="Takaki Y."/>
            <person name="Nishi S."/>
            <person name="Hori S."/>
            <person name="Arai W."/>
            <person name="Tsubouchi T."/>
            <person name="Morono Y."/>
            <person name="Uchiyama I."/>
            <person name="Ito T."/>
            <person name="Fujiyama A."/>
            <person name="Inagaki F."/>
            <person name="Takami H."/>
        </authorList>
    </citation>
    <scope>NUCLEOTIDE SEQUENCE</scope>
    <source>
        <strain evidence="1">Expedition CK06-06</strain>
    </source>
</reference>